<evidence type="ECO:0000313" key="3">
    <source>
        <dbReference type="EMBL" id="CAH1398317.1"/>
    </source>
</evidence>
<protein>
    <recommendedName>
        <fullName evidence="5">JmjC domain-containing histone demethylation protein 2C</fullName>
    </recommendedName>
</protein>
<keyword evidence="4" id="KW-1185">Reference proteome</keyword>
<evidence type="ECO:0008006" key="5">
    <source>
        <dbReference type="Google" id="ProtNLM"/>
    </source>
</evidence>
<name>A0A9P0HAC8_NEZVI</name>
<feature type="domain" description="Lysine-specific demethylase 3B PWWP" evidence="2">
    <location>
        <begin position="56"/>
        <end position="138"/>
    </location>
</feature>
<proteinExistence type="predicted"/>
<feature type="domain" description="Lysine-specific demethylase 3A/B tudor" evidence="1">
    <location>
        <begin position="142"/>
        <end position="178"/>
    </location>
</feature>
<evidence type="ECO:0000313" key="4">
    <source>
        <dbReference type="Proteomes" id="UP001152798"/>
    </source>
</evidence>
<dbReference type="Proteomes" id="UP001152798">
    <property type="component" value="Chromosome 4"/>
</dbReference>
<dbReference type="InterPro" id="IPR054504">
    <property type="entry name" value="PWWP_KDM3B"/>
</dbReference>
<evidence type="ECO:0000259" key="1">
    <source>
        <dbReference type="Pfam" id="PF22987"/>
    </source>
</evidence>
<dbReference type="OrthoDB" id="1667110at2759"/>
<reference evidence="3" key="1">
    <citation type="submission" date="2022-01" db="EMBL/GenBank/DDBJ databases">
        <authorList>
            <person name="King R."/>
        </authorList>
    </citation>
    <scope>NUCLEOTIDE SEQUENCE</scope>
</reference>
<gene>
    <name evidence="3" type="ORF">NEZAVI_LOCUS7991</name>
</gene>
<dbReference type="InterPro" id="IPR054503">
    <property type="entry name" value="KDM3AB_Tudor"/>
</dbReference>
<evidence type="ECO:0000259" key="2">
    <source>
        <dbReference type="Pfam" id="PF22988"/>
    </source>
</evidence>
<dbReference type="AlphaFoldDB" id="A0A9P0HAC8"/>
<dbReference type="Pfam" id="PF22987">
    <property type="entry name" value="Tudor_KDM3B"/>
    <property type="match status" value="1"/>
</dbReference>
<dbReference type="EMBL" id="OV725080">
    <property type="protein sequence ID" value="CAH1398317.1"/>
    <property type="molecule type" value="Genomic_DNA"/>
</dbReference>
<organism evidence="3 4">
    <name type="scientific">Nezara viridula</name>
    <name type="common">Southern green stink bug</name>
    <name type="synonym">Cimex viridulus</name>
    <dbReference type="NCBI Taxonomy" id="85310"/>
    <lineage>
        <taxon>Eukaryota</taxon>
        <taxon>Metazoa</taxon>
        <taxon>Ecdysozoa</taxon>
        <taxon>Arthropoda</taxon>
        <taxon>Hexapoda</taxon>
        <taxon>Insecta</taxon>
        <taxon>Pterygota</taxon>
        <taxon>Neoptera</taxon>
        <taxon>Paraneoptera</taxon>
        <taxon>Hemiptera</taxon>
        <taxon>Heteroptera</taxon>
        <taxon>Panheteroptera</taxon>
        <taxon>Pentatomomorpha</taxon>
        <taxon>Pentatomoidea</taxon>
        <taxon>Pentatomidae</taxon>
        <taxon>Pentatominae</taxon>
        <taxon>Nezara</taxon>
    </lineage>
</organism>
<dbReference type="Pfam" id="PF22988">
    <property type="entry name" value="PWWP_KDM3B"/>
    <property type="match status" value="1"/>
</dbReference>
<accession>A0A9P0HAC8</accession>
<sequence>MAVCLIPVITSESVGVYHNPGIYRTINDMLLVEYDDREWVRREWVQPHKGGAFQVFLVERTLIWCSRAESPRSPSSSLGPALTFTTLVGELPSGQEAVEFIRDRHLAFRDPTTFKTVQDVDRRCREDQAVRDWIRCQDGQGILLTTPSILVGYRVQVYRVEGTTQWYTAVIVGYNPATGVTCPRRLAGCPSPPGSSCYRKILQSRCPLAFQGTNSDRRYGIGGPQRRSLPGTDEAYWRWR</sequence>